<dbReference type="GO" id="GO:0008270">
    <property type="term" value="F:zinc ion binding"/>
    <property type="evidence" value="ECO:0007669"/>
    <property type="project" value="UniProtKB-KW"/>
</dbReference>
<dbReference type="OrthoDB" id="21204at2759"/>
<dbReference type="Gene3D" id="3.30.40.10">
    <property type="entry name" value="Zinc/RING finger domain, C3HC4 (zinc finger)"/>
    <property type="match status" value="1"/>
</dbReference>
<evidence type="ECO:0000256" key="1">
    <source>
        <dbReference type="PROSITE-ProRule" id="PRU00175"/>
    </source>
</evidence>
<keyword evidence="5" id="KW-1185">Reference proteome</keyword>
<dbReference type="Proteomes" id="UP000240883">
    <property type="component" value="Unassembled WGS sequence"/>
</dbReference>
<dbReference type="PROSITE" id="PS50089">
    <property type="entry name" value="ZF_RING_2"/>
    <property type="match status" value="1"/>
</dbReference>
<sequence length="499" mass="57346">MSSMNSMPLTKQYLGHFVSDPNAFARVSATVLDLINDATSCINFTLDYHVSPEPMIRLIRAVQWDNTRAYILKSHAEVQQPLPPFEIAWNEAKWYVRESFTYLSSNMDEEYRGVVLRQLEADFFDQLSRCPEFADIVEELFDTQPRYIRQVSNLEEHWHAERNEDEPFVELSQLLCDYRNNAPALTCILQFFSAMTLFIANDAAHAYGHGVKHVNPDRISLYVADLEAWIKKTICSPLCSVPLEIREQLTKVNFQGCYGFILNKALGLLDNVAANELEWELQYWLTNCAWKTMDSRDRGDLITEVLQELKLDEFLDDDQLDPRPYYRFPQFDRWDVPVAYLAHGDDDAEYEDFYGMEHFFEDIHFEPVGSPLLVENFASHATIPTEIKEDVCTICLEGLSHEETELQKLPAILHACKHTFHYGCIGELINGIEEFSNLCPNCREPICQQRERKVILPANLTTELSVSDNVSDVFNGYVHGSDSGETQSDRDGDVVMTDA</sequence>
<evidence type="ECO:0000259" key="3">
    <source>
        <dbReference type="PROSITE" id="PS50089"/>
    </source>
</evidence>
<gene>
    <name evidence="4" type="ORF">BS50DRAFT_629954</name>
</gene>
<feature type="region of interest" description="Disordered" evidence="2">
    <location>
        <begin position="478"/>
        <end position="499"/>
    </location>
</feature>
<keyword evidence="1" id="KW-0479">Metal-binding</keyword>
<name>A0A2T2P2H2_CORCC</name>
<dbReference type="Pfam" id="PF13639">
    <property type="entry name" value="zf-RING_2"/>
    <property type="match status" value="1"/>
</dbReference>
<dbReference type="SMART" id="SM00184">
    <property type="entry name" value="RING"/>
    <property type="match status" value="1"/>
</dbReference>
<keyword evidence="1" id="KW-0862">Zinc</keyword>
<dbReference type="InterPro" id="IPR013083">
    <property type="entry name" value="Znf_RING/FYVE/PHD"/>
</dbReference>
<evidence type="ECO:0000313" key="4">
    <source>
        <dbReference type="EMBL" id="PSN71829.1"/>
    </source>
</evidence>
<accession>A0A2T2P2H2</accession>
<organism evidence="4 5">
    <name type="scientific">Corynespora cassiicola Philippines</name>
    <dbReference type="NCBI Taxonomy" id="1448308"/>
    <lineage>
        <taxon>Eukaryota</taxon>
        <taxon>Fungi</taxon>
        <taxon>Dikarya</taxon>
        <taxon>Ascomycota</taxon>
        <taxon>Pezizomycotina</taxon>
        <taxon>Dothideomycetes</taxon>
        <taxon>Pleosporomycetidae</taxon>
        <taxon>Pleosporales</taxon>
        <taxon>Corynesporascaceae</taxon>
        <taxon>Corynespora</taxon>
    </lineage>
</organism>
<dbReference type="AlphaFoldDB" id="A0A2T2P2H2"/>
<proteinExistence type="predicted"/>
<evidence type="ECO:0000313" key="5">
    <source>
        <dbReference type="Proteomes" id="UP000240883"/>
    </source>
</evidence>
<evidence type="ECO:0000256" key="2">
    <source>
        <dbReference type="SAM" id="MobiDB-lite"/>
    </source>
</evidence>
<keyword evidence="1" id="KW-0863">Zinc-finger</keyword>
<feature type="domain" description="RING-type" evidence="3">
    <location>
        <begin position="392"/>
        <end position="443"/>
    </location>
</feature>
<dbReference type="EMBL" id="KZ678130">
    <property type="protein sequence ID" value="PSN71829.1"/>
    <property type="molecule type" value="Genomic_DNA"/>
</dbReference>
<dbReference type="SUPFAM" id="SSF57850">
    <property type="entry name" value="RING/U-box"/>
    <property type="match status" value="1"/>
</dbReference>
<protein>
    <recommendedName>
        <fullName evidence="3">RING-type domain-containing protein</fullName>
    </recommendedName>
</protein>
<dbReference type="InterPro" id="IPR001841">
    <property type="entry name" value="Znf_RING"/>
</dbReference>
<reference evidence="4 5" key="1">
    <citation type="journal article" date="2018" name="Front. Microbiol.">
        <title>Genome-Wide Analysis of Corynespora cassiicola Leaf Fall Disease Putative Effectors.</title>
        <authorList>
            <person name="Lopez D."/>
            <person name="Ribeiro S."/>
            <person name="Label P."/>
            <person name="Fumanal B."/>
            <person name="Venisse J.S."/>
            <person name="Kohler A."/>
            <person name="de Oliveira R.R."/>
            <person name="Labutti K."/>
            <person name="Lipzen A."/>
            <person name="Lail K."/>
            <person name="Bauer D."/>
            <person name="Ohm R.A."/>
            <person name="Barry K.W."/>
            <person name="Spatafora J."/>
            <person name="Grigoriev I.V."/>
            <person name="Martin F.M."/>
            <person name="Pujade-Renaud V."/>
        </authorList>
    </citation>
    <scope>NUCLEOTIDE SEQUENCE [LARGE SCALE GENOMIC DNA]</scope>
    <source>
        <strain evidence="4 5">Philippines</strain>
    </source>
</reference>